<dbReference type="SUPFAM" id="SSF56925">
    <property type="entry name" value="OMPA-like"/>
    <property type="match status" value="1"/>
</dbReference>
<dbReference type="Gene3D" id="2.40.160.20">
    <property type="match status" value="1"/>
</dbReference>
<dbReference type="Proteomes" id="UP000239648">
    <property type="component" value="Unassembled WGS sequence"/>
</dbReference>
<feature type="domain" description="Outer membrane protein beta-barrel" evidence="3">
    <location>
        <begin position="12"/>
        <end position="191"/>
    </location>
</feature>
<feature type="signal peptide" evidence="2">
    <location>
        <begin position="1"/>
        <end position="23"/>
    </location>
</feature>
<dbReference type="InterPro" id="IPR027385">
    <property type="entry name" value="Beta-barrel_OMP"/>
</dbReference>
<accession>A0A2S6G2Y8</accession>
<dbReference type="Pfam" id="PF13505">
    <property type="entry name" value="OMP_b-brl"/>
    <property type="match status" value="1"/>
</dbReference>
<evidence type="ECO:0000313" key="5">
    <source>
        <dbReference type="EMBL" id="PPK52230.1"/>
    </source>
</evidence>
<protein>
    <submittedName>
        <fullName evidence="5">Opacity protein-like surface antigen</fullName>
    </submittedName>
</protein>
<sequence>MFKTLKFMPFALASCVLAGGASAASADQQYAAFSLGQADVKDFCDDLSGAGVSCDDEAVTGRITAGGFFDKYLAFEGGYRYIDDTSFAASGVVNGNNVSAAMDVSYHMFDGSLLVFTPDMGPVRLFAKAGAQFWYQKFDGSITVNGSKASGSESETGVGFRTGLGAVVEFTDHFAVRAEWDYLSNVGDDLDSGLSNLESDMHIFSIGPELRF</sequence>
<keyword evidence="7" id="KW-1185">Reference proteome</keyword>
<dbReference type="Proteomes" id="UP000239446">
    <property type="component" value="Unassembled WGS sequence"/>
</dbReference>
<keyword evidence="1 2" id="KW-0732">Signal</keyword>
<feature type="chain" id="PRO_5015708599" evidence="2">
    <location>
        <begin position="24"/>
        <end position="212"/>
    </location>
</feature>
<name>A0A2S6G2Y8_9GAMM</name>
<evidence type="ECO:0000259" key="3">
    <source>
        <dbReference type="Pfam" id="PF13505"/>
    </source>
</evidence>
<reference evidence="4 7" key="1">
    <citation type="submission" date="2018-02" db="EMBL/GenBank/DDBJ databases">
        <title>Deep subsurface shale carbon reservoir microbial communities from Ohio and West Virginia, USA.</title>
        <authorList>
            <person name="Wrighton K."/>
        </authorList>
    </citation>
    <scope>NUCLEOTIDE SEQUENCE [LARGE SCALE GENOMIC DNA]</scope>
    <source>
        <strain evidence="4 7">UTICA-S1B6</strain>
    </source>
</reference>
<evidence type="ECO:0000256" key="1">
    <source>
        <dbReference type="ARBA" id="ARBA00022729"/>
    </source>
</evidence>
<comment type="caution">
    <text evidence="5">The sequence shown here is derived from an EMBL/GenBank/DDBJ whole genome shotgun (WGS) entry which is preliminary data.</text>
</comment>
<dbReference type="EMBL" id="PTIU01000036">
    <property type="protein sequence ID" value="PPK52230.1"/>
    <property type="molecule type" value="Genomic_DNA"/>
</dbReference>
<reference evidence="5 6" key="2">
    <citation type="submission" date="2018-02" db="EMBL/GenBank/DDBJ databases">
        <title>Subsurface microbial communities from deep shales in Ohio and West Virginia, USA.</title>
        <authorList>
            <person name="Wrighton K."/>
        </authorList>
    </citation>
    <scope>NUCLEOTIDE SEQUENCE [LARGE SCALE GENOMIC DNA]</scope>
    <source>
        <strain evidence="5 6">UTICA-S1B9</strain>
    </source>
</reference>
<evidence type="ECO:0000256" key="2">
    <source>
        <dbReference type="SAM" id="SignalP"/>
    </source>
</evidence>
<organism evidence="5 6">
    <name type="scientific">Marinobacter persicus</name>
    <dbReference type="NCBI Taxonomy" id="930118"/>
    <lineage>
        <taxon>Bacteria</taxon>
        <taxon>Pseudomonadati</taxon>
        <taxon>Pseudomonadota</taxon>
        <taxon>Gammaproteobacteria</taxon>
        <taxon>Pseudomonadales</taxon>
        <taxon>Marinobacteraceae</taxon>
        <taxon>Marinobacter</taxon>
    </lineage>
</organism>
<dbReference type="AlphaFoldDB" id="A0A2S6G2Y8"/>
<evidence type="ECO:0000313" key="4">
    <source>
        <dbReference type="EMBL" id="PPK50044.1"/>
    </source>
</evidence>
<evidence type="ECO:0000313" key="7">
    <source>
        <dbReference type="Proteomes" id="UP000239648"/>
    </source>
</evidence>
<evidence type="ECO:0000313" key="6">
    <source>
        <dbReference type="Proteomes" id="UP000239446"/>
    </source>
</evidence>
<proteinExistence type="predicted"/>
<dbReference type="RefSeq" id="WP_181049717.1">
    <property type="nucleotide sequence ID" value="NZ_PTIT01000036.1"/>
</dbReference>
<dbReference type="EMBL" id="PTIT01000036">
    <property type="protein sequence ID" value="PPK50044.1"/>
    <property type="molecule type" value="Genomic_DNA"/>
</dbReference>
<dbReference type="InterPro" id="IPR011250">
    <property type="entry name" value="OMP/PagP_B-barrel"/>
</dbReference>
<gene>
    <name evidence="5" type="ORF">B0H24_103614</name>
    <name evidence="4" type="ORF">BY455_13614</name>
</gene>